<accession>A0A1C3RFA8</accession>
<dbReference type="GO" id="GO:0004530">
    <property type="term" value="F:deoxyribonuclease I activity"/>
    <property type="evidence" value="ECO:0007669"/>
    <property type="project" value="UniProtKB-EC"/>
</dbReference>
<dbReference type="RefSeq" id="WP_205631211.1">
    <property type="nucleotide sequence ID" value="NZ_FLYE01000006.1"/>
</dbReference>
<evidence type="ECO:0000256" key="2">
    <source>
        <dbReference type="ARBA" id="ARBA00022722"/>
    </source>
</evidence>
<reference evidence="5 6" key="1">
    <citation type="submission" date="2016-07" db="EMBL/GenBank/DDBJ databases">
        <authorList>
            <person name="Lefevre C.T."/>
        </authorList>
    </citation>
    <scope>NUCLEOTIDE SEQUENCE [LARGE SCALE GENOMIC DNA]</scope>
    <source>
        <strain evidence="5">PR1</strain>
    </source>
</reference>
<dbReference type="EC" id="3.1.21.1" evidence="5"/>
<dbReference type="InterPro" id="IPR007346">
    <property type="entry name" value="Endonuclease-I"/>
</dbReference>
<keyword evidence="4" id="KW-0732">Signal</keyword>
<feature type="signal peptide" evidence="4">
    <location>
        <begin position="1"/>
        <end position="18"/>
    </location>
</feature>
<evidence type="ECO:0000256" key="1">
    <source>
        <dbReference type="ARBA" id="ARBA00006429"/>
    </source>
</evidence>
<dbReference type="PANTHER" id="PTHR33607:SF2">
    <property type="entry name" value="ENDONUCLEASE-1"/>
    <property type="match status" value="1"/>
</dbReference>
<keyword evidence="2" id="KW-0540">Nuclease</keyword>
<evidence type="ECO:0000256" key="4">
    <source>
        <dbReference type="SAM" id="SignalP"/>
    </source>
</evidence>
<comment type="similarity">
    <text evidence="1">Belongs to the EndA/NucM nuclease family.</text>
</comment>
<sequence>MLKYALAAMLVLPTFAMAEHPKSFSKAKKLAVKIHKGMETTFYCGCDYAYKGKKLIPVAESCGYEPRKPVTKKGKPNSRATRIEWEHVMPAYWFGHQRQCWQDGGRKACKKDPEFSKMEADLHNLVPAIGELNGDRSNYRFTMLEGEPRKYGKCDFEVNFKAKKAEPAPEVRGDIARIYFYMAEQYGLKLSKQQKKLLKAWDKSDPVSAYEVERNNRIKAVQGNANPYIK</sequence>
<evidence type="ECO:0000256" key="3">
    <source>
        <dbReference type="ARBA" id="ARBA00022801"/>
    </source>
</evidence>
<evidence type="ECO:0000313" key="6">
    <source>
        <dbReference type="Proteomes" id="UP000231658"/>
    </source>
</evidence>
<keyword evidence="3 5" id="KW-0378">Hydrolase</keyword>
<evidence type="ECO:0000313" key="5">
    <source>
        <dbReference type="EMBL" id="SCA55912.1"/>
    </source>
</evidence>
<organism evidence="5 6">
    <name type="scientific">Candidatus Terasakiella magnetica</name>
    <dbReference type="NCBI Taxonomy" id="1867952"/>
    <lineage>
        <taxon>Bacteria</taxon>
        <taxon>Pseudomonadati</taxon>
        <taxon>Pseudomonadota</taxon>
        <taxon>Alphaproteobacteria</taxon>
        <taxon>Rhodospirillales</taxon>
        <taxon>Terasakiellaceae</taxon>
        <taxon>Terasakiella</taxon>
    </lineage>
</organism>
<keyword evidence="5" id="KW-0255">Endonuclease</keyword>
<keyword evidence="6" id="KW-1185">Reference proteome</keyword>
<dbReference type="AlphaFoldDB" id="A0A1C3RFA8"/>
<dbReference type="SUPFAM" id="SSF54060">
    <property type="entry name" value="His-Me finger endonucleases"/>
    <property type="match status" value="1"/>
</dbReference>
<gene>
    <name evidence="5" type="primary">endA</name>
    <name evidence="5" type="ORF">MTBPR1_140030</name>
</gene>
<protein>
    <submittedName>
        <fullName evidence="5">DNA-specific endonuclease I</fullName>
        <ecNumber evidence="5">3.1.21.1</ecNumber>
    </submittedName>
</protein>
<dbReference type="STRING" id="1867952.MTBPR1_140030"/>
<feature type="chain" id="PRO_5008680691" evidence="4">
    <location>
        <begin position="19"/>
        <end position="230"/>
    </location>
</feature>
<dbReference type="PANTHER" id="PTHR33607">
    <property type="entry name" value="ENDONUCLEASE-1"/>
    <property type="match status" value="1"/>
</dbReference>
<proteinExistence type="inferred from homology"/>
<name>A0A1C3RFA8_9PROT</name>
<dbReference type="Proteomes" id="UP000231658">
    <property type="component" value="Unassembled WGS sequence"/>
</dbReference>
<dbReference type="Pfam" id="PF04231">
    <property type="entry name" value="Endonuclease_1"/>
    <property type="match status" value="1"/>
</dbReference>
<dbReference type="EMBL" id="FLYE01000006">
    <property type="protein sequence ID" value="SCA55912.1"/>
    <property type="molecule type" value="Genomic_DNA"/>
</dbReference>
<dbReference type="InterPro" id="IPR044925">
    <property type="entry name" value="His-Me_finger_sf"/>
</dbReference>